<evidence type="ECO:0000313" key="8">
    <source>
        <dbReference type="EnsemblMetazoa" id="AAEL022048-PA"/>
    </source>
</evidence>
<dbReference type="OrthoDB" id="10062286at2759"/>
<name>A0A6I8TP63_AEDAE</name>
<dbReference type="InterPro" id="IPR027806">
    <property type="entry name" value="HARBI1_dom"/>
</dbReference>
<dbReference type="Pfam" id="PF13359">
    <property type="entry name" value="DDE_Tnp_4"/>
    <property type="match status" value="1"/>
</dbReference>
<dbReference type="GO" id="GO:0004518">
    <property type="term" value="F:nuclease activity"/>
    <property type="evidence" value="ECO:0007669"/>
    <property type="project" value="UniProtKB-KW"/>
</dbReference>
<accession>A0A6I8TP63</accession>
<evidence type="ECO:0000256" key="5">
    <source>
        <dbReference type="ARBA" id="ARBA00022723"/>
    </source>
</evidence>
<evidence type="ECO:0000256" key="4">
    <source>
        <dbReference type="ARBA" id="ARBA00022722"/>
    </source>
</evidence>
<keyword evidence="6" id="KW-0378">Hydrolase</keyword>
<keyword evidence="5" id="KW-0479">Metal-binding</keyword>
<organism evidence="8 9">
    <name type="scientific">Aedes aegypti</name>
    <name type="common">Yellowfever mosquito</name>
    <name type="synonym">Culex aegypti</name>
    <dbReference type="NCBI Taxonomy" id="7159"/>
    <lineage>
        <taxon>Eukaryota</taxon>
        <taxon>Metazoa</taxon>
        <taxon>Ecdysozoa</taxon>
        <taxon>Arthropoda</taxon>
        <taxon>Hexapoda</taxon>
        <taxon>Insecta</taxon>
        <taxon>Pterygota</taxon>
        <taxon>Neoptera</taxon>
        <taxon>Endopterygota</taxon>
        <taxon>Diptera</taxon>
        <taxon>Nematocera</taxon>
        <taxon>Culicoidea</taxon>
        <taxon>Culicidae</taxon>
        <taxon>Culicinae</taxon>
        <taxon>Aedini</taxon>
        <taxon>Aedes</taxon>
        <taxon>Stegomyia</taxon>
    </lineage>
</organism>
<evidence type="ECO:0000256" key="1">
    <source>
        <dbReference type="ARBA" id="ARBA00001968"/>
    </source>
</evidence>
<comment type="similarity">
    <text evidence="3">Belongs to the HARBI1 family.</text>
</comment>
<evidence type="ECO:0000256" key="3">
    <source>
        <dbReference type="ARBA" id="ARBA00006958"/>
    </source>
</evidence>
<dbReference type="InterPro" id="IPR045249">
    <property type="entry name" value="HARBI1-like"/>
</dbReference>
<dbReference type="PANTHER" id="PTHR22930:SF289">
    <property type="entry name" value="DDE TNP4 DOMAIN-CONTAINING PROTEIN-RELATED"/>
    <property type="match status" value="1"/>
</dbReference>
<evidence type="ECO:0000256" key="6">
    <source>
        <dbReference type="ARBA" id="ARBA00022801"/>
    </source>
</evidence>
<reference evidence="8" key="2">
    <citation type="submission" date="2020-05" db="UniProtKB">
        <authorList>
            <consortium name="EnsemblMetazoa"/>
        </authorList>
    </citation>
    <scope>IDENTIFICATION</scope>
    <source>
        <strain evidence="8">LVP_AGWG</strain>
    </source>
</reference>
<dbReference type="Proteomes" id="UP000008820">
    <property type="component" value="Chromosome 1"/>
</dbReference>
<gene>
    <name evidence="8" type="primary">110674324</name>
</gene>
<comment type="cofactor">
    <cofactor evidence="1">
        <name>a divalent metal cation</name>
        <dbReference type="ChEBI" id="CHEBI:60240"/>
    </cofactor>
</comment>
<keyword evidence="4" id="KW-0540">Nuclease</keyword>
<evidence type="ECO:0000313" key="9">
    <source>
        <dbReference type="Proteomes" id="UP000008820"/>
    </source>
</evidence>
<proteinExistence type="inferred from homology"/>
<dbReference type="GO" id="GO:0016787">
    <property type="term" value="F:hydrolase activity"/>
    <property type="evidence" value="ECO:0007669"/>
    <property type="project" value="UniProtKB-KW"/>
</dbReference>
<sequence>MSCFEFWFDDDEIEEVQDAATVRVERRKLRDMSNPLELPNDSFISYFRVSKELFGYLLDTVGDKLGGSVKSSSVSPMLRLSAALRFFAEGSYQKGVGNDLFAGMAQPTLSKALSAVIDVFEANICPLAIQFPTSEAEKDEIKRGFYEKTGFPGVIGCVDGTHVRIFKPVSDIQHLYYNRKGFHSLNVMLVCDHQQMIRYVDSNSPGANHDSFIWNNNQLDATLNQRYQNGETNTWLLGDAGYPLKPYLITPFRTSTNLPGSSRETKFNEIHSKTRMIVERTIGVMKNVFRCILTGRQLHYKPEKAARIINVCCALHNLRKRFNVPDENIQVEQTNDDQNPPYDGELDASATEIRQEIMFSIT</sequence>
<dbReference type="InParanoid" id="A0A6I8TP63"/>
<protein>
    <submittedName>
        <fullName evidence="8">Uncharacterized protein</fullName>
    </submittedName>
</protein>
<comment type="subcellular location">
    <subcellularLocation>
        <location evidence="2">Nucleus</location>
    </subcellularLocation>
</comment>
<evidence type="ECO:0000256" key="2">
    <source>
        <dbReference type="ARBA" id="ARBA00004123"/>
    </source>
</evidence>
<dbReference type="GO" id="GO:0046872">
    <property type="term" value="F:metal ion binding"/>
    <property type="evidence" value="ECO:0007669"/>
    <property type="project" value="UniProtKB-KW"/>
</dbReference>
<dbReference type="AlphaFoldDB" id="A0A6I8TP63"/>
<reference evidence="8 9" key="1">
    <citation type="submission" date="2017-06" db="EMBL/GenBank/DDBJ databases">
        <title>Aedes aegypti genome working group (AGWG) sequencing and assembly.</title>
        <authorList>
            <consortium name="Aedes aegypti Genome Working Group (AGWG)"/>
            <person name="Matthews B.J."/>
        </authorList>
    </citation>
    <scope>NUCLEOTIDE SEQUENCE [LARGE SCALE GENOMIC DNA]</scope>
    <source>
        <strain evidence="8 9">LVP_AGWG</strain>
    </source>
</reference>
<dbReference type="PANTHER" id="PTHR22930">
    <property type="match status" value="1"/>
</dbReference>
<evidence type="ECO:0000256" key="7">
    <source>
        <dbReference type="ARBA" id="ARBA00023242"/>
    </source>
</evidence>
<keyword evidence="9" id="KW-1185">Reference proteome</keyword>
<dbReference type="GO" id="GO:0005634">
    <property type="term" value="C:nucleus"/>
    <property type="evidence" value="ECO:0007669"/>
    <property type="project" value="UniProtKB-SubCell"/>
</dbReference>
<dbReference type="EnsemblMetazoa" id="AAEL022048-RA">
    <property type="protein sequence ID" value="AAEL022048-PA"/>
    <property type="gene ID" value="AAEL022048"/>
</dbReference>
<keyword evidence="7" id="KW-0539">Nucleus</keyword>